<keyword evidence="2" id="KW-1227">Viral tail protein</keyword>
<accession>A0A8S5UM01</accession>
<evidence type="ECO:0000256" key="2">
    <source>
        <dbReference type="ARBA" id="ARBA00022732"/>
    </source>
</evidence>
<dbReference type="EMBL" id="BK016109">
    <property type="protein sequence ID" value="DAF95452.1"/>
    <property type="molecule type" value="Genomic_DNA"/>
</dbReference>
<name>A0A8S5UM01_9CAUD</name>
<organism evidence="4">
    <name type="scientific">Myoviridae sp. ctCo31</name>
    <dbReference type="NCBI Taxonomy" id="2825053"/>
    <lineage>
        <taxon>Viruses</taxon>
        <taxon>Duplodnaviria</taxon>
        <taxon>Heunggongvirae</taxon>
        <taxon>Uroviricota</taxon>
        <taxon>Caudoviricetes</taxon>
    </lineage>
</organism>
<comment type="subcellular location">
    <subcellularLocation>
        <location evidence="1">Virion</location>
    </subcellularLocation>
</comment>
<reference evidence="4" key="1">
    <citation type="journal article" date="2021" name="Proc. Natl. Acad. Sci. U.S.A.">
        <title>A Catalog of Tens of Thousands of Viruses from Human Metagenomes Reveals Hidden Associations with Chronic Diseases.</title>
        <authorList>
            <person name="Tisza M.J."/>
            <person name="Buck C.B."/>
        </authorList>
    </citation>
    <scope>NUCLEOTIDE SEQUENCE</scope>
    <source>
        <strain evidence="4">CtCo31</strain>
    </source>
</reference>
<feature type="domain" description="Peptidase S74" evidence="3">
    <location>
        <begin position="46"/>
        <end position="102"/>
    </location>
</feature>
<keyword evidence="2" id="KW-0946">Virion</keyword>
<dbReference type="Pfam" id="PF13884">
    <property type="entry name" value="Peptidase_S74"/>
    <property type="match status" value="1"/>
</dbReference>
<evidence type="ECO:0000259" key="3">
    <source>
        <dbReference type="Pfam" id="PF13884"/>
    </source>
</evidence>
<dbReference type="InterPro" id="IPR030392">
    <property type="entry name" value="S74_ICA"/>
</dbReference>
<protein>
    <submittedName>
        <fullName evidence="4">Neck appendage like protein</fullName>
    </submittedName>
</protein>
<evidence type="ECO:0000256" key="1">
    <source>
        <dbReference type="ARBA" id="ARBA00004328"/>
    </source>
</evidence>
<proteinExistence type="predicted"/>
<sequence length="146" mass="16733">MFRHDGEFYAPGKMYAGGNMEANHFHSRNGAYFVGNLDVNDVNIRSDKRLKRNLNRIDNALEKVQKLSGYTYEVNQIGTDIWESSAGLIAQDLKEVLPSAVRIDKNTNYMTVSYNQVIGLLIEAIKELQEKTKKKSLIQKIKDFFK</sequence>
<evidence type="ECO:0000313" key="4">
    <source>
        <dbReference type="EMBL" id="DAF95452.1"/>
    </source>
</evidence>
<dbReference type="GO" id="GO:0098015">
    <property type="term" value="C:virus tail"/>
    <property type="evidence" value="ECO:0007669"/>
    <property type="project" value="UniProtKB-KW"/>
</dbReference>